<dbReference type="PANTHER" id="PTHR45969">
    <property type="entry name" value="RING ZINC FINGER PROTEIN-RELATED"/>
    <property type="match status" value="1"/>
</dbReference>
<feature type="transmembrane region" description="Helical" evidence="5">
    <location>
        <begin position="133"/>
        <end position="156"/>
    </location>
</feature>
<keyword evidence="5" id="KW-0812">Transmembrane</keyword>
<dbReference type="OrthoDB" id="4348522at2759"/>
<gene>
    <name evidence="7" type="ORF">PSON_ATCC_30995.1.T1090100</name>
</gene>
<evidence type="ECO:0000256" key="5">
    <source>
        <dbReference type="SAM" id="Phobius"/>
    </source>
</evidence>
<evidence type="ECO:0000313" key="8">
    <source>
        <dbReference type="Proteomes" id="UP000692954"/>
    </source>
</evidence>
<sequence>MRKVILKTKIYSWILIILSGTVAILGCILAVQVDSLEVKIYGTLFVIAGFIFMSINFYIFYQLHTINLINAEINNFNCFSSWKVLYKSILNNSDLWISKYFFKCLIVILFHSTLSFVTRLKYSDVAFGFTSNISISIVLFMISFILGFILQLYFVIQLITMLADFKEYIKEIVYLFHIKDSIQEEKLYKRAITKVAILFTLGSIGYYGLKLALYIMIAKNNEEINIKVFSIIVSILNVSCIILGSKIYKQLKIIYLQIPDTQDFLIYNLNIQCFSGWFILVRSLILCKKFRFWRNLIFILLYIQTIYGLIKFPFYKIYDVTISEMYSLESYLYCDTAIIVALMFWQFVESFARVIHQVRRRFLTYQFENQRLNIILPVVIEGQIDEVGRIQHQQIVDNLVENASEDYGECCFCLEKISKGQRVHKLKCHPSHVFHYYCMSKWLANHNNCPLCQQTIN</sequence>
<keyword evidence="3" id="KW-0862">Zinc</keyword>
<dbReference type="Proteomes" id="UP000692954">
    <property type="component" value="Unassembled WGS sequence"/>
</dbReference>
<comment type="caution">
    <text evidence="7">The sequence shown here is derived from an EMBL/GenBank/DDBJ whole genome shotgun (WGS) entry which is preliminary data.</text>
</comment>
<feature type="domain" description="RING-type" evidence="6">
    <location>
        <begin position="410"/>
        <end position="453"/>
    </location>
</feature>
<feature type="transmembrane region" description="Helical" evidence="5">
    <location>
        <begin position="224"/>
        <end position="244"/>
    </location>
</feature>
<dbReference type="GO" id="GO:0008270">
    <property type="term" value="F:zinc ion binding"/>
    <property type="evidence" value="ECO:0007669"/>
    <property type="project" value="UniProtKB-KW"/>
</dbReference>
<evidence type="ECO:0000256" key="1">
    <source>
        <dbReference type="ARBA" id="ARBA00022723"/>
    </source>
</evidence>
<keyword evidence="5" id="KW-1133">Transmembrane helix</keyword>
<evidence type="ECO:0000313" key="7">
    <source>
        <dbReference type="EMBL" id="CAD8115785.1"/>
    </source>
</evidence>
<feature type="transmembrane region" description="Helical" evidence="5">
    <location>
        <begin position="195"/>
        <end position="218"/>
    </location>
</feature>
<keyword evidence="1" id="KW-0479">Metal-binding</keyword>
<name>A0A8S1QMJ7_9CILI</name>
<keyword evidence="2 4" id="KW-0863">Zinc-finger</keyword>
<organism evidence="7 8">
    <name type="scientific">Paramecium sonneborni</name>
    <dbReference type="NCBI Taxonomy" id="65129"/>
    <lineage>
        <taxon>Eukaryota</taxon>
        <taxon>Sar</taxon>
        <taxon>Alveolata</taxon>
        <taxon>Ciliophora</taxon>
        <taxon>Intramacronucleata</taxon>
        <taxon>Oligohymenophorea</taxon>
        <taxon>Peniculida</taxon>
        <taxon>Parameciidae</taxon>
        <taxon>Paramecium</taxon>
    </lineage>
</organism>
<dbReference type="Pfam" id="PF13639">
    <property type="entry name" value="zf-RING_2"/>
    <property type="match status" value="1"/>
</dbReference>
<evidence type="ECO:0000256" key="2">
    <source>
        <dbReference type="ARBA" id="ARBA00022771"/>
    </source>
</evidence>
<dbReference type="AlphaFoldDB" id="A0A8S1QMJ7"/>
<feature type="transmembrane region" description="Helical" evidence="5">
    <location>
        <begin position="39"/>
        <end position="61"/>
    </location>
</feature>
<feature type="transmembrane region" description="Helical" evidence="5">
    <location>
        <begin position="330"/>
        <end position="352"/>
    </location>
</feature>
<feature type="transmembrane region" description="Helical" evidence="5">
    <location>
        <begin position="292"/>
        <end position="310"/>
    </location>
</feature>
<dbReference type="InterPro" id="IPR001841">
    <property type="entry name" value="Znf_RING"/>
</dbReference>
<proteinExistence type="predicted"/>
<evidence type="ECO:0000259" key="6">
    <source>
        <dbReference type="PROSITE" id="PS50089"/>
    </source>
</evidence>
<keyword evidence="8" id="KW-1185">Reference proteome</keyword>
<evidence type="ECO:0000256" key="3">
    <source>
        <dbReference type="ARBA" id="ARBA00022833"/>
    </source>
</evidence>
<feature type="transmembrane region" description="Helical" evidence="5">
    <location>
        <begin position="100"/>
        <end position="118"/>
    </location>
</feature>
<dbReference type="PROSITE" id="PS50089">
    <property type="entry name" value="ZF_RING_2"/>
    <property type="match status" value="1"/>
</dbReference>
<accession>A0A8S1QMJ7</accession>
<reference evidence="7" key="1">
    <citation type="submission" date="2021-01" db="EMBL/GenBank/DDBJ databases">
        <authorList>
            <consortium name="Genoscope - CEA"/>
            <person name="William W."/>
        </authorList>
    </citation>
    <scope>NUCLEOTIDE SEQUENCE</scope>
</reference>
<evidence type="ECO:0000256" key="4">
    <source>
        <dbReference type="PROSITE-ProRule" id="PRU00175"/>
    </source>
</evidence>
<dbReference type="PROSITE" id="PS51257">
    <property type="entry name" value="PROKAR_LIPOPROTEIN"/>
    <property type="match status" value="1"/>
</dbReference>
<keyword evidence="5" id="KW-0472">Membrane</keyword>
<dbReference type="EMBL" id="CAJJDN010000109">
    <property type="protein sequence ID" value="CAD8115785.1"/>
    <property type="molecule type" value="Genomic_DNA"/>
</dbReference>
<feature type="transmembrane region" description="Helical" evidence="5">
    <location>
        <begin position="12"/>
        <end position="33"/>
    </location>
</feature>
<protein>
    <recommendedName>
        <fullName evidence="6">RING-type domain-containing protein</fullName>
    </recommendedName>
</protein>